<organism evidence="12 13">
    <name type="scientific">Gnathostoma spinigerum</name>
    <dbReference type="NCBI Taxonomy" id="75299"/>
    <lineage>
        <taxon>Eukaryota</taxon>
        <taxon>Metazoa</taxon>
        <taxon>Ecdysozoa</taxon>
        <taxon>Nematoda</taxon>
        <taxon>Chromadorea</taxon>
        <taxon>Rhabditida</taxon>
        <taxon>Spirurina</taxon>
        <taxon>Gnathostomatomorpha</taxon>
        <taxon>Gnathostomatoidea</taxon>
        <taxon>Gnathostomatidae</taxon>
        <taxon>Gnathostoma</taxon>
    </lineage>
</organism>
<feature type="signal peptide" evidence="10">
    <location>
        <begin position="1"/>
        <end position="20"/>
    </location>
</feature>
<keyword evidence="6" id="KW-0378">Hydrolase</keyword>
<keyword evidence="5" id="KW-0479">Metal-binding</keyword>
<dbReference type="Pfam" id="PF00246">
    <property type="entry name" value="Peptidase_M14"/>
    <property type="match status" value="1"/>
</dbReference>
<protein>
    <recommendedName>
        <fullName evidence="11">Peptidase M14 domain-containing protein</fullName>
    </recommendedName>
</protein>
<keyword evidence="8" id="KW-0325">Glycoprotein</keyword>
<dbReference type="PANTHER" id="PTHR11532">
    <property type="entry name" value="PROTEASE M14 CARBOXYPEPTIDASE"/>
    <property type="match status" value="1"/>
</dbReference>
<reference evidence="12 13" key="1">
    <citation type="submission" date="2024-08" db="EMBL/GenBank/DDBJ databases">
        <title>Gnathostoma spinigerum genome.</title>
        <authorList>
            <person name="Gonzalez-Bertolin B."/>
            <person name="Monzon S."/>
            <person name="Zaballos A."/>
            <person name="Jimenez P."/>
            <person name="Dekumyoy P."/>
            <person name="Varona S."/>
            <person name="Cuesta I."/>
            <person name="Sumanam S."/>
            <person name="Adisakwattana P."/>
            <person name="Gasser R.B."/>
            <person name="Hernandez-Gonzalez A."/>
            <person name="Young N.D."/>
            <person name="Perteguer M.J."/>
        </authorList>
    </citation>
    <scope>NUCLEOTIDE SEQUENCE [LARGE SCALE GENOMIC DNA]</scope>
    <source>
        <strain evidence="12">AL3</strain>
        <tissue evidence="12">Liver</tissue>
    </source>
</reference>
<evidence type="ECO:0000256" key="8">
    <source>
        <dbReference type="ARBA" id="ARBA00023180"/>
    </source>
</evidence>
<dbReference type="InterPro" id="IPR050753">
    <property type="entry name" value="Peptidase_M14_domain"/>
</dbReference>
<evidence type="ECO:0000256" key="1">
    <source>
        <dbReference type="ARBA" id="ARBA00001947"/>
    </source>
</evidence>
<feature type="chain" id="PRO_5044796277" description="Peptidase M14 domain-containing protein" evidence="10">
    <location>
        <begin position="21"/>
        <end position="456"/>
    </location>
</feature>
<accession>A0ABD6E5T4</accession>
<evidence type="ECO:0000256" key="7">
    <source>
        <dbReference type="ARBA" id="ARBA00022833"/>
    </source>
</evidence>
<keyword evidence="13" id="KW-1185">Reference proteome</keyword>
<comment type="cofactor">
    <cofactor evidence="1">
        <name>Zn(2+)</name>
        <dbReference type="ChEBI" id="CHEBI:29105"/>
    </cofactor>
</comment>
<dbReference type="SUPFAM" id="SSF49464">
    <property type="entry name" value="Carboxypeptidase regulatory domain-like"/>
    <property type="match status" value="1"/>
</dbReference>
<evidence type="ECO:0000256" key="6">
    <source>
        <dbReference type="ARBA" id="ARBA00022801"/>
    </source>
</evidence>
<comment type="caution">
    <text evidence="12">The sequence shown here is derived from an EMBL/GenBank/DDBJ whole genome shotgun (WGS) entry which is preliminary data.</text>
</comment>
<dbReference type="CDD" id="cd11308">
    <property type="entry name" value="Peptidase_M14NE-CP-C_like"/>
    <property type="match status" value="1"/>
</dbReference>
<sequence length="456" mass="52054">MEYAAVRVCLLVLFVQLVSSRSVIDENRSNEQLITEFENLKWVSSRESLEADIGSFIQPTHHQHHNYVQMTVFLRHLTEKYPSLTYLHSVGKTVEQRDLWVLIISRNPMIHEPGKPEFKYIANMHGNEVTGRELLLDLAEVLLSNYGKNVFLTRLVNNTRIHLMPSMNPDGYEGSRLGDIDGIQGRGNSRNVDLNRDFPSRFGSGARKTYQPETRAVMNWIMSEPFVLSANLHDGSFLVNYPWDDGETSRDGISRTGDHGLFVRLAYSYARTHSHMWKKGPRCISSFSYNEPVIGITNGAQWYPVSGGMQDWNYVNSNCFELTIELNCQKFPLARALQGLWDDNKYALVQLIVEVHKSISGFVRDAITSEGIPNATISINEHAKVIRSAAAGDYWRLVNPGTYQVTYDRDGYIPVTREVKISRETPRARLDVYLEPASVASLSQYPTLIRRRRLLH</sequence>
<dbReference type="PROSITE" id="PS52035">
    <property type="entry name" value="PEPTIDASE_M14"/>
    <property type="match status" value="1"/>
</dbReference>
<evidence type="ECO:0000256" key="3">
    <source>
        <dbReference type="ARBA" id="ARBA00022645"/>
    </source>
</evidence>
<comment type="similarity">
    <text evidence="2 9">Belongs to the peptidase M14 family.</text>
</comment>
<evidence type="ECO:0000256" key="5">
    <source>
        <dbReference type="ARBA" id="ARBA00022723"/>
    </source>
</evidence>
<dbReference type="EMBL" id="JBGFUD010000413">
    <property type="protein sequence ID" value="MFH4974476.1"/>
    <property type="molecule type" value="Genomic_DNA"/>
</dbReference>
<feature type="domain" description="Peptidase M14" evidence="11">
    <location>
        <begin position="63"/>
        <end position="355"/>
    </location>
</feature>
<evidence type="ECO:0000256" key="4">
    <source>
        <dbReference type="ARBA" id="ARBA00022670"/>
    </source>
</evidence>
<proteinExistence type="inferred from homology"/>
<dbReference type="PRINTS" id="PR00765">
    <property type="entry name" value="CRBOXYPTASEA"/>
</dbReference>
<dbReference type="SUPFAM" id="SSF53187">
    <property type="entry name" value="Zn-dependent exopeptidases"/>
    <property type="match status" value="1"/>
</dbReference>
<dbReference type="FunFam" id="2.60.40.1120:FF:000027">
    <property type="entry name" value="CarboxyPeptidase D family"/>
    <property type="match status" value="1"/>
</dbReference>
<gene>
    <name evidence="12" type="ORF">AB6A40_001185</name>
</gene>
<dbReference type="Proteomes" id="UP001608902">
    <property type="component" value="Unassembled WGS sequence"/>
</dbReference>
<dbReference type="Gene3D" id="3.40.630.10">
    <property type="entry name" value="Zn peptidases"/>
    <property type="match status" value="1"/>
</dbReference>
<evidence type="ECO:0000256" key="2">
    <source>
        <dbReference type="ARBA" id="ARBA00005988"/>
    </source>
</evidence>
<keyword evidence="4" id="KW-0645">Protease</keyword>
<feature type="active site" description="Proton donor/acceptor" evidence="9">
    <location>
        <position position="325"/>
    </location>
</feature>
<keyword evidence="7" id="KW-0862">Zinc</keyword>
<evidence type="ECO:0000313" key="12">
    <source>
        <dbReference type="EMBL" id="MFH4974476.1"/>
    </source>
</evidence>
<evidence type="ECO:0000256" key="10">
    <source>
        <dbReference type="SAM" id="SignalP"/>
    </source>
</evidence>
<dbReference type="PANTHER" id="PTHR11532:SF73">
    <property type="entry name" value="CARBOXYPEPTIDASE D"/>
    <property type="match status" value="1"/>
</dbReference>
<dbReference type="InterPro" id="IPR000834">
    <property type="entry name" value="Peptidase_M14"/>
</dbReference>
<evidence type="ECO:0000313" key="13">
    <source>
        <dbReference type="Proteomes" id="UP001608902"/>
    </source>
</evidence>
<dbReference type="FunFam" id="3.40.630.10:FF:000020">
    <property type="entry name" value="Carboxypeptidase D"/>
    <property type="match status" value="1"/>
</dbReference>
<dbReference type="GO" id="GO:0046872">
    <property type="term" value="F:metal ion binding"/>
    <property type="evidence" value="ECO:0007669"/>
    <property type="project" value="UniProtKB-KW"/>
</dbReference>
<evidence type="ECO:0000256" key="9">
    <source>
        <dbReference type="PROSITE-ProRule" id="PRU01379"/>
    </source>
</evidence>
<keyword evidence="10" id="KW-0732">Signal</keyword>
<dbReference type="Pfam" id="PF13620">
    <property type="entry name" value="CarboxypepD_reg"/>
    <property type="match status" value="1"/>
</dbReference>
<evidence type="ECO:0000259" key="11">
    <source>
        <dbReference type="PROSITE" id="PS52035"/>
    </source>
</evidence>
<dbReference type="Gene3D" id="2.60.40.1120">
    <property type="entry name" value="Carboxypeptidase-like, regulatory domain"/>
    <property type="match status" value="1"/>
</dbReference>
<dbReference type="AlphaFoldDB" id="A0ABD6E5T4"/>
<dbReference type="InterPro" id="IPR008969">
    <property type="entry name" value="CarboxyPept-like_regulatory"/>
</dbReference>
<keyword evidence="3" id="KW-0121">Carboxypeptidase</keyword>
<name>A0ABD6E5T4_9BILA</name>
<dbReference type="GO" id="GO:0004180">
    <property type="term" value="F:carboxypeptidase activity"/>
    <property type="evidence" value="ECO:0007669"/>
    <property type="project" value="UniProtKB-KW"/>
</dbReference>
<dbReference type="CDD" id="cd03858">
    <property type="entry name" value="M14_CP_N-E_like"/>
    <property type="match status" value="1"/>
</dbReference>
<dbReference type="SMART" id="SM00631">
    <property type="entry name" value="Zn_pept"/>
    <property type="match status" value="1"/>
</dbReference>
<dbReference type="GO" id="GO:0006508">
    <property type="term" value="P:proteolysis"/>
    <property type="evidence" value="ECO:0007669"/>
    <property type="project" value="UniProtKB-KW"/>
</dbReference>